<sequence>MKVLTFGEIMLRLQPFGFKRLSQADSFEACFGGGEANVAVSIARFGEEAVFLSKLPANEIADHCIAALRGEGVTPYIVRGGERMGIYFIEKGASQRASKVVYDRKYASVNTLTPDEIDFDRLFDGVDWFHFTGITAAISEGAYRTLSVVAEEAKRRGVTVSCDLNYRKNLWTSEQAGIQMRRLMPFVDVLISNEEDCKQVFGLEGKGSDIEGGVLNADGYADIAAKIRKEFPSISSVAFTLRESLSASANNWSGVLFRDGKGYFSKKYAITHIVDRVGGGDSFAGGLIYALASGKEPQDAIEFAVAASCLKHSIEGDWNAVSVKEVESLVKNGGSGRVAR</sequence>
<reference evidence="5" key="1">
    <citation type="submission" date="2020-10" db="EMBL/GenBank/DDBJ databases">
        <authorList>
            <person name="Gilroy R."/>
        </authorList>
    </citation>
    <scope>NUCLEOTIDE SEQUENCE</scope>
    <source>
        <strain evidence="5">23406</strain>
    </source>
</reference>
<dbReference type="AlphaFoldDB" id="A0A9D1NCB1"/>
<dbReference type="InterPro" id="IPR029056">
    <property type="entry name" value="Ribokinase-like"/>
</dbReference>
<evidence type="ECO:0000256" key="2">
    <source>
        <dbReference type="ARBA" id="ARBA00022679"/>
    </source>
</evidence>
<evidence type="ECO:0000256" key="1">
    <source>
        <dbReference type="ARBA" id="ARBA00010688"/>
    </source>
</evidence>
<accession>A0A9D1NCB1</accession>
<dbReference type="Gene3D" id="3.40.1190.20">
    <property type="match status" value="1"/>
</dbReference>
<evidence type="ECO:0000313" key="5">
    <source>
        <dbReference type="EMBL" id="HIV00215.1"/>
    </source>
</evidence>
<evidence type="ECO:0000313" key="6">
    <source>
        <dbReference type="Proteomes" id="UP000886891"/>
    </source>
</evidence>
<dbReference type="InterPro" id="IPR011611">
    <property type="entry name" value="PfkB_dom"/>
</dbReference>
<feature type="domain" description="Carbohydrate kinase PfkB" evidence="4">
    <location>
        <begin position="2"/>
        <end position="311"/>
    </location>
</feature>
<protein>
    <submittedName>
        <fullName evidence="5">Sugar kinase</fullName>
    </submittedName>
</protein>
<organism evidence="5 6">
    <name type="scientific">Candidatus Stercoripulliclostridium merdipullorum</name>
    <dbReference type="NCBI Taxonomy" id="2840952"/>
    <lineage>
        <taxon>Bacteria</taxon>
        <taxon>Bacillati</taxon>
        <taxon>Bacillota</taxon>
        <taxon>Clostridia</taxon>
        <taxon>Eubacteriales</taxon>
        <taxon>Candidatus Stercoripulliclostridium</taxon>
    </lineage>
</organism>
<keyword evidence="2" id="KW-0808">Transferase</keyword>
<name>A0A9D1NCB1_9FIRM</name>
<dbReference type="PANTHER" id="PTHR43320:SF2">
    <property type="entry name" value="2-DEHYDRO-3-DEOXYGLUCONOKINASE_2-DEHYDRO-3-DEOXYGALACTONOKINASE"/>
    <property type="match status" value="1"/>
</dbReference>
<evidence type="ECO:0000256" key="3">
    <source>
        <dbReference type="ARBA" id="ARBA00022777"/>
    </source>
</evidence>
<dbReference type="GO" id="GO:0016301">
    <property type="term" value="F:kinase activity"/>
    <property type="evidence" value="ECO:0007669"/>
    <property type="project" value="UniProtKB-KW"/>
</dbReference>
<dbReference type="InterPro" id="IPR052700">
    <property type="entry name" value="Carb_kinase_PfkB-like"/>
</dbReference>
<gene>
    <name evidence="5" type="ORF">IAB14_03760</name>
</gene>
<dbReference type="EMBL" id="DVOH01000025">
    <property type="protein sequence ID" value="HIV00215.1"/>
    <property type="molecule type" value="Genomic_DNA"/>
</dbReference>
<keyword evidence="3 5" id="KW-0418">Kinase</keyword>
<dbReference type="Proteomes" id="UP000886891">
    <property type="component" value="Unassembled WGS sequence"/>
</dbReference>
<dbReference type="SUPFAM" id="SSF53613">
    <property type="entry name" value="Ribokinase-like"/>
    <property type="match status" value="1"/>
</dbReference>
<reference evidence="5" key="2">
    <citation type="journal article" date="2021" name="PeerJ">
        <title>Extensive microbial diversity within the chicken gut microbiome revealed by metagenomics and culture.</title>
        <authorList>
            <person name="Gilroy R."/>
            <person name="Ravi A."/>
            <person name="Getino M."/>
            <person name="Pursley I."/>
            <person name="Horton D.L."/>
            <person name="Alikhan N.F."/>
            <person name="Baker D."/>
            <person name="Gharbi K."/>
            <person name="Hall N."/>
            <person name="Watson M."/>
            <person name="Adriaenssens E.M."/>
            <person name="Foster-Nyarko E."/>
            <person name="Jarju S."/>
            <person name="Secka A."/>
            <person name="Antonio M."/>
            <person name="Oren A."/>
            <person name="Chaudhuri R.R."/>
            <person name="La Ragione R."/>
            <person name="Hildebrand F."/>
            <person name="Pallen M.J."/>
        </authorList>
    </citation>
    <scope>NUCLEOTIDE SEQUENCE</scope>
    <source>
        <strain evidence="5">23406</strain>
    </source>
</reference>
<evidence type="ECO:0000259" key="4">
    <source>
        <dbReference type="Pfam" id="PF00294"/>
    </source>
</evidence>
<dbReference type="PANTHER" id="PTHR43320">
    <property type="entry name" value="SUGAR KINASE"/>
    <property type="match status" value="1"/>
</dbReference>
<dbReference type="CDD" id="cd01166">
    <property type="entry name" value="KdgK"/>
    <property type="match status" value="1"/>
</dbReference>
<dbReference type="Pfam" id="PF00294">
    <property type="entry name" value="PfkB"/>
    <property type="match status" value="1"/>
</dbReference>
<comment type="caution">
    <text evidence="5">The sequence shown here is derived from an EMBL/GenBank/DDBJ whole genome shotgun (WGS) entry which is preliminary data.</text>
</comment>
<comment type="similarity">
    <text evidence="1">Belongs to the carbohydrate kinase PfkB family.</text>
</comment>
<proteinExistence type="inferred from homology"/>